<dbReference type="InterPro" id="IPR020904">
    <property type="entry name" value="Sc_DH/Rdtase_CS"/>
</dbReference>
<evidence type="ECO:0000259" key="13">
    <source>
        <dbReference type="Pfam" id="PF20411"/>
    </source>
</evidence>
<evidence type="ECO:0000256" key="7">
    <source>
        <dbReference type="ARBA" id="ARBA00023098"/>
    </source>
</evidence>
<keyword evidence="6" id="KW-0560">Oxidoreductase</keyword>
<dbReference type="OrthoDB" id="10253736at2759"/>
<comment type="subcellular location">
    <subcellularLocation>
        <location evidence="1">Membrane</location>
        <topology evidence="1">Multi-pass membrane protein</topology>
    </subcellularLocation>
</comment>
<dbReference type="InterPro" id="IPR036291">
    <property type="entry name" value="NAD(P)-bd_dom_sf"/>
</dbReference>
<feature type="region of interest" description="Disordered" evidence="12">
    <location>
        <begin position="421"/>
        <end position="615"/>
    </location>
</feature>
<gene>
    <name evidence="14" type="ORF">FGG08_002706</name>
</gene>
<dbReference type="PRINTS" id="PR00080">
    <property type="entry name" value="SDRFAMILY"/>
</dbReference>
<feature type="domain" description="DUF6697" evidence="13">
    <location>
        <begin position="629"/>
        <end position="804"/>
    </location>
</feature>
<dbReference type="EMBL" id="JAGHQL010000043">
    <property type="protein sequence ID" value="KAH0542937.1"/>
    <property type="molecule type" value="Genomic_DNA"/>
</dbReference>
<dbReference type="SUPFAM" id="SSF51735">
    <property type="entry name" value="NAD(P)-binding Rossmann-fold domains"/>
    <property type="match status" value="1"/>
</dbReference>
<comment type="caution">
    <text evidence="14">The sequence shown here is derived from an EMBL/GenBank/DDBJ whole genome shotgun (WGS) entry which is preliminary data.</text>
</comment>
<evidence type="ECO:0000256" key="4">
    <source>
        <dbReference type="ARBA" id="ARBA00022857"/>
    </source>
</evidence>
<keyword evidence="7" id="KW-0443">Lipid metabolism</keyword>
<evidence type="ECO:0000256" key="12">
    <source>
        <dbReference type="SAM" id="MobiDB-lite"/>
    </source>
</evidence>
<evidence type="ECO:0000313" key="15">
    <source>
        <dbReference type="Proteomes" id="UP000698800"/>
    </source>
</evidence>
<keyword evidence="15" id="KW-1185">Reference proteome</keyword>
<dbReference type="Pfam" id="PF00106">
    <property type="entry name" value="adh_short"/>
    <property type="match status" value="1"/>
</dbReference>
<dbReference type="PROSITE" id="PS00061">
    <property type="entry name" value="ADH_SHORT"/>
    <property type="match status" value="1"/>
</dbReference>
<keyword evidence="3" id="KW-0812">Transmembrane</keyword>
<feature type="compositionally biased region" description="Polar residues" evidence="12">
    <location>
        <begin position="543"/>
        <end position="561"/>
    </location>
</feature>
<evidence type="ECO:0000256" key="11">
    <source>
        <dbReference type="ARBA" id="ARBA00082544"/>
    </source>
</evidence>
<evidence type="ECO:0000313" key="14">
    <source>
        <dbReference type="EMBL" id="KAH0542937.1"/>
    </source>
</evidence>
<dbReference type="PANTHER" id="PTHR24322">
    <property type="entry name" value="PKSB"/>
    <property type="match status" value="1"/>
</dbReference>
<comment type="function">
    <text evidence="9">Catalyzes the reduction of all-trans-retinal to all-trans-retinol in the presence of NADPH.</text>
</comment>
<name>A0A9P8L4A0_9PEZI</name>
<evidence type="ECO:0000256" key="9">
    <source>
        <dbReference type="ARBA" id="ARBA00059620"/>
    </source>
</evidence>
<organism evidence="14 15">
    <name type="scientific">Glutinoglossum americanum</name>
    <dbReference type="NCBI Taxonomy" id="1670608"/>
    <lineage>
        <taxon>Eukaryota</taxon>
        <taxon>Fungi</taxon>
        <taxon>Dikarya</taxon>
        <taxon>Ascomycota</taxon>
        <taxon>Pezizomycotina</taxon>
        <taxon>Geoglossomycetes</taxon>
        <taxon>Geoglossales</taxon>
        <taxon>Geoglossaceae</taxon>
        <taxon>Glutinoglossum</taxon>
    </lineage>
</organism>
<dbReference type="CDD" id="cd05339">
    <property type="entry name" value="17beta-HSDXI-like_SDR_c"/>
    <property type="match status" value="1"/>
</dbReference>
<dbReference type="Pfam" id="PF20411">
    <property type="entry name" value="DUF6697"/>
    <property type="match status" value="1"/>
</dbReference>
<accession>A0A9P8L4A0</accession>
<protein>
    <recommendedName>
        <fullName evidence="10">Short-chain dehydrogenase/reductase 3</fullName>
    </recommendedName>
    <alternativeName>
        <fullName evidence="11">Retinal short-chain dehydrogenase/reductase 1</fullName>
    </alternativeName>
</protein>
<evidence type="ECO:0000256" key="2">
    <source>
        <dbReference type="ARBA" id="ARBA00006484"/>
    </source>
</evidence>
<feature type="compositionally biased region" description="Basic residues" evidence="12">
    <location>
        <begin position="527"/>
        <end position="542"/>
    </location>
</feature>
<proteinExistence type="inferred from homology"/>
<sequence length="966" mass="108429">MVLILRFFQKTALNPIVTLSLLLFTTYTQKGREFALARETLFKRVKILLYLGLYRWVTLFLNWGALNNWERDEYDWTKEIVVVTGGSCGIGSIVVKLLDERGIKVVVLDIIPMTFEASSNVHFFKCDLTSTAAIASTANKIRSSIGNPTILINNAGVARGRTLFDLTEKDIRLTFDVNALAHYFLAQQFVPDMISKNHGMIVTIASLAAYTTAPQMTDYSASKAAAVGFHEGLAAELKTRYNAPKVRTVLVTPGYTRTPLFEGFTNDAHFVFPTQEPETVAESIVGQVLKGRSGHIVMPETGGILIGLRIWADWLQHAVRNNGKDAMRKWHGRQERLSAEDNLERNPWWNLLRIFEKALNDVSKLKEQHTQQGRVLVRLRAQLVAVEDSYLEQEKVLEGLSTLLADEHDTRKAALDVAGPKRKIKKRHTLNATIPTPNLEYEGNGGLLNQEDQEESGEETTPQIPKNSEKPAQVSELNGSAGSPVGDEAVSPNANAHGRSVSHASAQRETWESYAGGVDAPQQPAPFKRKQTARRSRPHFSRTKSISSRNPELDISSASKNRLSESSSPAPPETSIPTQDSSGREESDSLSGRQTELPRRVPALEQELDLLPPPPRMNIPDEPMSFVSELVTSALGGSWRTFAKAAPARLGTQIFKCPEMIKANPESHEHAPLIGQHGALTMVDGQSSSGELGKVYPLFRKNNHRWEYSGEYKVAKRVEVPIAEWKNWTKEARRKIAVDIERSVFGQNVLLDRGLAFDDYTLGLVTPQDIIEAFEKPDDEPNLRMSWVILQCVGYVREKHDILAQKQKELDELNSRQTPKTPLDHDSPTGKPNAKQVVRRHNTPTRNRVVQVSKKRRAHQFTISSDSEDDTSSYKRLRRDNGVNNKKTYNHAAMQENEDIAPISSPAIRPRTAEYTTPSSRSIPLEELDEEHVTYSSRGRRTRRDIDYRVKNTHLDDIIFKEENSN</sequence>
<dbReference type="FunFam" id="3.40.50.720:FF:000131">
    <property type="entry name" value="Short-chain dehydrogenase/reductase 3"/>
    <property type="match status" value="1"/>
</dbReference>
<dbReference type="InterPro" id="IPR002347">
    <property type="entry name" value="SDR_fam"/>
</dbReference>
<keyword evidence="5" id="KW-1133">Transmembrane helix</keyword>
<keyword evidence="8" id="KW-0472">Membrane</keyword>
<dbReference type="AlphaFoldDB" id="A0A9P8L4A0"/>
<dbReference type="PRINTS" id="PR00081">
    <property type="entry name" value="GDHRDH"/>
</dbReference>
<dbReference type="Proteomes" id="UP000698800">
    <property type="component" value="Unassembled WGS sequence"/>
</dbReference>
<evidence type="ECO:0000256" key="10">
    <source>
        <dbReference type="ARBA" id="ARBA00068717"/>
    </source>
</evidence>
<evidence type="ECO:0000256" key="6">
    <source>
        <dbReference type="ARBA" id="ARBA00023002"/>
    </source>
</evidence>
<evidence type="ECO:0000256" key="1">
    <source>
        <dbReference type="ARBA" id="ARBA00004141"/>
    </source>
</evidence>
<dbReference type="InterPro" id="IPR046520">
    <property type="entry name" value="DUF6697"/>
</dbReference>
<comment type="similarity">
    <text evidence="2">Belongs to the short-chain dehydrogenases/reductases (SDR) family.</text>
</comment>
<evidence type="ECO:0000256" key="3">
    <source>
        <dbReference type="ARBA" id="ARBA00022692"/>
    </source>
</evidence>
<dbReference type="Gene3D" id="3.40.50.720">
    <property type="entry name" value="NAD(P)-binding Rossmann-like Domain"/>
    <property type="match status" value="1"/>
</dbReference>
<reference evidence="14" key="1">
    <citation type="submission" date="2021-03" db="EMBL/GenBank/DDBJ databases">
        <title>Comparative genomics and phylogenomic investigation of the class Geoglossomycetes provide insights into ecological specialization and systematics.</title>
        <authorList>
            <person name="Melie T."/>
            <person name="Pirro S."/>
            <person name="Miller A.N."/>
            <person name="Quandt A."/>
        </authorList>
    </citation>
    <scope>NUCLEOTIDE SEQUENCE</scope>
    <source>
        <strain evidence="14">GBOQ0MN5Z8</strain>
    </source>
</reference>
<keyword evidence="4" id="KW-0521">NADP</keyword>
<evidence type="ECO:0000256" key="5">
    <source>
        <dbReference type="ARBA" id="ARBA00022989"/>
    </source>
</evidence>
<dbReference type="PANTHER" id="PTHR24322:SF736">
    <property type="entry name" value="RETINOL DEHYDROGENASE 10"/>
    <property type="match status" value="1"/>
</dbReference>
<dbReference type="GO" id="GO:0052650">
    <property type="term" value="F:all-trans-retinol dehydrogenase (NADP+) activity"/>
    <property type="evidence" value="ECO:0007669"/>
    <property type="project" value="UniProtKB-ARBA"/>
</dbReference>
<evidence type="ECO:0000256" key="8">
    <source>
        <dbReference type="ARBA" id="ARBA00023136"/>
    </source>
</evidence>
<dbReference type="GO" id="GO:0016020">
    <property type="term" value="C:membrane"/>
    <property type="evidence" value="ECO:0007669"/>
    <property type="project" value="UniProtKB-SubCell"/>
</dbReference>
<feature type="region of interest" description="Disordered" evidence="12">
    <location>
        <begin position="810"/>
        <end position="876"/>
    </location>
</feature>